<dbReference type="InterPro" id="IPR004474">
    <property type="entry name" value="LytR_CpsA_psr"/>
</dbReference>
<evidence type="ECO:0000259" key="5">
    <source>
        <dbReference type="Pfam" id="PF13399"/>
    </source>
</evidence>
<sequence>MESGSTHGRATHTSRESAPRHTPTHQQSLHEDHEFEHINLKQTGRHHRSRDHRPSARRIAVTLVVFGLIAVLGIGGVAALRLSSNLNSSPLNLSDGSSTVGEGPLDILVMGSDTREGSGNSEYGDEDDAAGRTDVMMLVHVTENRDAVTVVSFPRDLLVDIPKCTDPESGEVFPAHRDMINSAIENGGPGCTVATVNQVAGVDIDHFMLADFNAVKELSSTVGGVQVCVNDPVDDPKSGLKLPAGISSVEGDQALAFLRSRAAFGDGGDESRIRSQQSFLASLTRKIQDDGTLTNLPQLYKIAEVMTQNLHVDEGLTSLPTLVGIAGTFAGIDLGRIAFVTVPSVPNPEDPNRLILDEEPAERLFGTLQQDRAVTDATPSPSTSAAATTEAASAGPTAEPLPAGTEEADEELVPQIQPSLVPVTVDNRSGDPDRGGDIVDLLQDAGYTETESGRTGTALAGTQIFYNPSWASAADDLAALLGVPDSQLVVDNELSGLRVSIGQDFTSGEKLDLSGALPDELKGQTAEQFTCQE</sequence>
<dbReference type="Proteomes" id="UP001501446">
    <property type="component" value="Unassembled WGS sequence"/>
</dbReference>
<dbReference type="Pfam" id="PF13399">
    <property type="entry name" value="LytR_C"/>
    <property type="match status" value="1"/>
</dbReference>
<dbReference type="InterPro" id="IPR027381">
    <property type="entry name" value="LytR/CpsA/Psr_C"/>
</dbReference>
<feature type="region of interest" description="Disordered" evidence="2">
    <location>
        <begin position="89"/>
        <end position="129"/>
    </location>
</feature>
<evidence type="ECO:0000259" key="4">
    <source>
        <dbReference type="Pfam" id="PF03816"/>
    </source>
</evidence>
<keyword evidence="3" id="KW-0472">Membrane</keyword>
<dbReference type="EMBL" id="BAABLN010000033">
    <property type="protein sequence ID" value="GAA4702268.1"/>
    <property type="molecule type" value="Genomic_DNA"/>
</dbReference>
<comment type="caution">
    <text evidence="6">The sequence shown here is derived from an EMBL/GenBank/DDBJ whole genome shotgun (WGS) entry which is preliminary data.</text>
</comment>
<dbReference type="Gene3D" id="3.40.630.190">
    <property type="entry name" value="LCP protein"/>
    <property type="match status" value="1"/>
</dbReference>
<accession>A0ABP8X7U7</accession>
<evidence type="ECO:0000313" key="6">
    <source>
        <dbReference type="EMBL" id="GAA4702268.1"/>
    </source>
</evidence>
<comment type="similarity">
    <text evidence="1">Belongs to the LytR/CpsA/Psr (LCP) family.</text>
</comment>
<organism evidence="6 7">
    <name type="scientific">Kocuria gwangalliensis</name>
    <dbReference type="NCBI Taxonomy" id="501592"/>
    <lineage>
        <taxon>Bacteria</taxon>
        <taxon>Bacillati</taxon>
        <taxon>Actinomycetota</taxon>
        <taxon>Actinomycetes</taxon>
        <taxon>Micrococcales</taxon>
        <taxon>Micrococcaceae</taxon>
        <taxon>Kocuria</taxon>
    </lineage>
</organism>
<dbReference type="Pfam" id="PF03816">
    <property type="entry name" value="LytR_cpsA_psr"/>
    <property type="match status" value="1"/>
</dbReference>
<keyword evidence="3" id="KW-0812">Transmembrane</keyword>
<proteinExistence type="inferred from homology"/>
<dbReference type="NCBIfam" id="TIGR00350">
    <property type="entry name" value="lytR_cpsA_psr"/>
    <property type="match status" value="1"/>
</dbReference>
<feature type="domain" description="LytR/CpsA/Psr regulator C-terminal" evidence="5">
    <location>
        <begin position="421"/>
        <end position="505"/>
    </location>
</feature>
<protein>
    <submittedName>
        <fullName evidence="6">LCP family protein</fullName>
    </submittedName>
</protein>
<feature type="compositionally biased region" description="Low complexity" evidence="2">
    <location>
        <begin position="377"/>
        <end position="400"/>
    </location>
</feature>
<feature type="region of interest" description="Disordered" evidence="2">
    <location>
        <begin position="372"/>
        <end position="435"/>
    </location>
</feature>
<feature type="region of interest" description="Disordered" evidence="2">
    <location>
        <begin position="1"/>
        <end position="32"/>
    </location>
</feature>
<keyword evidence="7" id="KW-1185">Reference proteome</keyword>
<dbReference type="PANTHER" id="PTHR33392">
    <property type="entry name" value="POLYISOPRENYL-TEICHOIC ACID--PEPTIDOGLYCAN TEICHOIC ACID TRANSFERASE TAGU"/>
    <property type="match status" value="1"/>
</dbReference>
<dbReference type="Gene3D" id="3.30.70.2390">
    <property type="match status" value="1"/>
</dbReference>
<dbReference type="InterPro" id="IPR050922">
    <property type="entry name" value="LytR/CpsA/Psr_CW_biosynth"/>
</dbReference>
<name>A0ABP8X7U7_9MICC</name>
<keyword evidence="3" id="KW-1133">Transmembrane helix</keyword>
<evidence type="ECO:0000256" key="2">
    <source>
        <dbReference type="SAM" id="MobiDB-lite"/>
    </source>
</evidence>
<dbReference type="PANTHER" id="PTHR33392:SF6">
    <property type="entry name" value="POLYISOPRENYL-TEICHOIC ACID--PEPTIDOGLYCAN TEICHOIC ACID TRANSFERASE TAGU"/>
    <property type="match status" value="1"/>
</dbReference>
<feature type="domain" description="Cell envelope-related transcriptional attenuator" evidence="4">
    <location>
        <begin position="132"/>
        <end position="288"/>
    </location>
</feature>
<evidence type="ECO:0000256" key="3">
    <source>
        <dbReference type="SAM" id="Phobius"/>
    </source>
</evidence>
<evidence type="ECO:0000313" key="7">
    <source>
        <dbReference type="Proteomes" id="UP001501446"/>
    </source>
</evidence>
<gene>
    <name evidence="6" type="ORF">GCM10025781_20950</name>
</gene>
<feature type="compositionally biased region" description="Low complexity" evidence="2">
    <location>
        <begin position="89"/>
        <end position="98"/>
    </location>
</feature>
<evidence type="ECO:0000256" key="1">
    <source>
        <dbReference type="ARBA" id="ARBA00006068"/>
    </source>
</evidence>
<feature type="transmembrane region" description="Helical" evidence="3">
    <location>
        <begin position="59"/>
        <end position="80"/>
    </location>
</feature>
<reference evidence="7" key="1">
    <citation type="journal article" date="2019" name="Int. J. Syst. Evol. Microbiol.">
        <title>The Global Catalogue of Microorganisms (GCM) 10K type strain sequencing project: providing services to taxonomists for standard genome sequencing and annotation.</title>
        <authorList>
            <consortium name="The Broad Institute Genomics Platform"/>
            <consortium name="The Broad Institute Genome Sequencing Center for Infectious Disease"/>
            <person name="Wu L."/>
            <person name="Ma J."/>
        </authorList>
    </citation>
    <scope>NUCLEOTIDE SEQUENCE [LARGE SCALE GENOMIC DNA]</scope>
    <source>
        <strain evidence="7">JCM 18958</strain>
    </source>
</reference>